<dbReference type="SMART" id="SM00185">
    <property type="entry name" value="ARM"/>
    <property type="match status" value="4"/>
</dbReference>
<keyword evidence="5" id="KW-1185">Reference proteome</keyword>
<evidence type="ECO:0000259" key="3">
    <source>
        <dbReference type="Pfam" id="PF22730"/>
    </source>
</evidence>
<dbReference type="Proteomes" id="UP001232992">
    <property type="component" value="Unassembled WGS sequence"/>
</dbReference>
<evidence type="ECO:0000256" key="2">
    <source>
        <dbReference type="ARBA" id="ARBA00022738"/>
    </source>
</evidence>
<accession>A0ABT7C3N4</accession>
<dbReference type="Pfam" id="PF22730">
    <property type="entry name" value="NCC-H"/>
    <property type="match status" value="1"/>
</dbReference>
<dbReference type="InterPro" id="IPR016024">
    <property type="entry name" value="ARM-type_fold"/>
</dbReference>
<dbReference type="PANTHER" id="PTHR12697">
    <property type="entry name" value="PBS LYASE HEAT-LIKE PROTEIN"/>
    <property type="match status" value="1"/>
</dbReference>
<proteinExistence type="predicted"/>
<dbReference type="InterPro" id="IPR011989">
    <property type="entry name" value="ARM-like"/>
</dbReference>
<name>A0ABT7C3N4_9CYAN</name>
<dbReference type="InterPro" id="IPR004155">
    <property type="entry name" value="PBS_lyase_HEAT"/>
</dbReference>
<protein>
    <submittedName>
        <fullName evidence="4">HEAT repeat domain-containing protein</fullName>
    </submittedName>
</protein>
<dbReference type="SUPFAM" id="SSF48371">
    <property type="entry name" value="ARM repeat"/>
    <property type="match status" value="1"/>
</dbReference>
<comment type="caution">
    <text evidence="4">The sequence shown here is derived from an EMBL/GenBank/DDBJ whole genome shotgun (WGS) entry which is preliminary data.</text>
</comment>
<dbReference type="InterPro" id="IPR054570">
    <property type="entry name" value="NCC-H_dom"/>
</dbReference>
<dbReference type="PANTHER" id="PTHR12697:SF5">
    <property type="entry name" value="DEOXYHYPUSINE HYDROXYLASE"/>
    <property type="match status" value="1"/>
</dbReference>
<dbReference type="Pfam" id="PF13646">
    <property type="entry name" value="HEAT_2"/>
    <property type="match status" value="2"/>
</dbReference>
<dbReference type="Gene3D" id="1.25.10.10">
    <property type="entry name" value="Leucine-rich Repeat Variant"/>
    <property type="match status" value="3"/>
</dbReference>
<gene>
    <name evidence="4" type="ORF">PMH09_18655</name>
</gene>
<dbReference type="SMART" id="SM00567">
    <property type="entry name" value="EZ_HEAT"/>
    <property type="match status" value="10"/>
</dbReference>
<keyword evidence="2" id="KW-0605">Phycobilisome</keyword>
<feature type="domain" description="NACHT C-terminal Cysteine and Histidine-containing" evidence="3">
    <location>
        <begin position="728"/>
        <end position="755"/>
    </location>
</feature>
<reference evidence="4 5" key="1">
    <citation type="submission" date="2023-01" db="EMBL/GenBank/DDBJ databases">
        <title>Novel diversity within Roseofilum (Cyanobacteria; Desertifilaceae) from marine benthic mats with descriptions of four novel species.</title>
        <authorList>
            <person name="Wang Y."/>
            <person name="Berthold D.E."/>
            <person name="Hu J."/>
            <person name="Lefler F.W."/>
            <person name="Laughinghouse H.D. IV."/>
        </authorList>
    </citation>
    <scope>NUCLEOTIDE SEQUENCE [LARGE SCALE GENOMIC DNA]</scope>
    <source>
        <strain evidence="4 5">BLCC-M143</strain>
    </source>
</reference>
<keyword evidence="1" id="KW-0042">Antenna complex</keyword>
<evidence type="ECO:0000313" key="4">
    <source>
        <dbReference type="EMBL" id="MDJ1185213.1"/>
    </source>
</evidence>
<dbReference type="RefSeq" id="WP_283759860.1">
    <property type="nucleotide sequence ID" value="NZ_JAQOSQ010000028.1"/>
</dbReference>
<evidence type="ECO:0000256" key="1">
    <source>
        <dbReference type="ARBA" id="ARBA00022549"/>
    </source>
</evidence>
<sequence>MSDTTLDSEESPNSPFNLSEVEAYIHGWFRDANAPEVGAELWETVQSGKYSYLQNAIAHPAELLLLCLLWNKEQSLPEMRSQLYAKLADALYEWKLETLPAESQKQELHQKLGRLALRAMNVKDEEGDFSQFELPEHWLPEEFGSLENNSCQLALQVGWLQEGETNEKTYQFYSSTFAEYFAAFAIASRDYFLPQDHKDYPIPGKEYRIFEDRWKPVILFWLGREDVESEQKEAFVWTLVQFEDGCCCYGYRAFWLAATGINEFKSCSLADAIAQQIVQWSFGHFDTNKQKWSTVLHFIRKGATEVLLETNSNAAIKPLCNLLTNSQSPEYTRQGAARTLWDIAEGNPEAIATLLEILGSNLDGNTRLRRLVLKTLGQIAVGNSEAIATLVEIICSSSDADLRRRVVTTLENIDSGNLHAIAALEKMLDSDSNVEIRRLAARSLEGVTVGSPQTIGILLETVRYDSDAETRRHAICSLGFIAVGNSEAIATLIEIACFSPEEQIYKLAGRSLEQIAAGNPDAIAVLAKIASSNSDRKTRYRAAWCLGRIDPGNPEAIAALVEILRCESNVETRREAAHSLGKIAVDNPEAIAALVKILHCESNVKTRQEAAHSLGKIAVDNPEAIVALVEILRCESNVKTRQAAAHSLGKIAVGNSNAIAALADIVRSNSNPVTRKKAVNALLQITTTLEHRKYISWKPPKPITVEQQKHIVSVLQPFLDSETHETDIYLFTNCYQRLWDIARNLSYPDFYEAWQGSRPG</sequence>
<organism evidence="4 5">
    <name type="scientific">Roseofilum casamattae BLCC-M143</name>
    <dbReference type="NCBI Taxonomy" id="3022442"/>
    <lineage>
        <taxon>Bacteria</taxon>
        <taxon>Bacillati</taxon>
        <taxon>Cyanobacteriota</taxon>
        <taxon>Cyanophyceae</taxon>
        <taxon>Desertifilales</taxon>
        <taxon>Desertifilaceae</taxon>
        <taxon>Roseofilum</taxon>
        <taxon>Roseofilum casamattae</taxon>
    </lineage>
</organism>
<dbReference type="EMBL" id="JAQOSQ010000028">
    <property type="protein sequence ID" value="MDJ1185213.1"/>
    <property type="molecule type" value="Genomic_DNA"/>
</dbReference>
<dbReference type="InterPro" id="IPR000225">
    <property type="entry name" value="Armadillo"/>
</dbReference>
<evidence type="ECO:0000313" key="5">
    <source>
        <dbReference type="Proteomes" id="UP001232992"/>
    </source>
</evidence>